<dbReference type="AlphaFoldDB" id="A0A921SSR4"/>
<proteinExistence type="predicted"/>
<dbReference type="RefSeq" id="WP_304247942.1">
    <property type="nucleotide sequence ID" value="NZ_DYUC01000068.1"/>
</dbReference>
<organism evidence="1 2">
    <name type="scientific">Pseudoflavonifractor capillosus</name>
    <dbReference type="NCBI Taxonomy" id="106588"/>
    <lineage>
        <taxon>Bacteria</taxon>
        <taxon>Bacillati</taxon>
        <taxon>Bacillota</taxon>
        <taxon>Clostridia</taxon>
        <taxon>Eubacteriales</taxon>
        <taxon>Oscillospiraceae</taxon>
        <taxon>Pseudoflavonifractor</taxon>
    </lineage>
</organism>
<name>A0A921SSR4_9FIRM</name>
<protein>
    <submittedName>
        <fullName evidence="1">Uncharacterized protein</fullName>
    </submittedName>
</protein>
<comment type="caution">
    <text evidence="1">The sequence shown here is derived from an EMBL/GenBank/DDBJ whole genome shotgun (WGS) entry which is preliminary data.</text>
</comment>
<dbReference type="EMBL" id="DYUC01000068">
    <property type="protein sequence ID" value="HJG86753.1"/>
    <property type="molecule type" value="Genomic_DNA"/>
</dbReference>
<reference evidence="1" key="2">
    <citation type="submission" date="2021-09" db="EMBL/GenBank/DDBJ databases">
        <authorList>
            <person name="Gilroy R."/>
        </authorList>
    </citation>
    <scope>NUCLEOTIDE SEQUENCE</scope>
    <source>
        <strain evidence="1">CHK179-5677</strain>
    </source>
</reference>
<dbReference type="Proteomes" id="UP000760668">
    <property type="component" value="Unassembled WGS sequence"/>
</dbReference>
<evidence type="ECO:0000313" key="2">
    <source>
        <dbReference type="Proteomes" id="UP000760668"/>
    </source>
</evidence>
<reference evidence="1" key="1">
    <citation type="journal article" date="2021" name="PeerJ">
        <title>Extensive microbial diversity within the chicken gut microbiome revealed by metagenomics and culture.</title>
        <authorList>
            <person name="Gilroy R."/>
            <person name="Ravi A."/>
            <person name="Getino M."/>
            <person name="Pursley I."/>
            <person name="Horton D.L."/>
            <person name="Alikhan N.F."/>
            <person name="Baker D."/>
            <person name="Gharbi K."/>
            <person name="Hall N."/>
            <person name="Watson M."/>
            <person name="Adriaenssens E.M."/>
            <person name="Foster-Nyarko E."/>
            <person name="Jarju S."/>
            <person name="Secka A."/>
            <person name="Antonio M."/>
            <person name="Oren A."/>
            <person name="Chaudhuri R.R."/>
            <person name="La Ragione R."/>
            <person name="Hildebrand F."/>
            <person name="Pallen M.J."/>
        </authorList>
    </citation>
    <scope>NUCLEOTIDE SEQUENCE</scope>
    <source>
        <strain evidence="1">CHK179-5677</strain>
    </source>
</reference>
<gene>
    <name evidence="1" type="ORF">K8V01_07020</name>
</gene>
<accession>A0A921SSR4</accession>
<evidence type="ECO:0000313" key="1">
    <source>
        <dbReference type="EMBL" id="HJG86753.1"/>
    </source>
</evidence>
<sequence>MEFSHCYNAYFHWRVSMRQWKVQGFWTKLSKNLTLEQSHLALKALGFKARGFVQYALY</sequence>